<sequence length="94" mass="10683">MLNGSRFKKKLLIRNDFTDNNADHDGVADRTTGRWRRTDRLTGAATSRACRSPTRTHGDPTARDVFEQPSSPSSRSSEQIRFSDVLDSFQIHFN</sequence>
<feature type="compositionally biased region" description="Basic and acidic residues" evidence="1">
    <location>
        <begin position="21"/>
        <end position="40"/>
    </location>
</feature>
<organism evidence="4">
    <name type="scientific">Angiostrongylus costaricensis</name>
    <name type="common">Nematode worm</name>
    <dbReference type="NCBI Taxonomy" id="334426"/>
    <lineage>
        <taxon>Eukaryota</taxon>
        <taxon>Metazoa</taxon>
        <taxon>Ecdysozoa</taxon>
        <taxon>Nematoda</taxon>
        <taxon>Chromadorea</taxon>
        <taxon>Rhabditida</taxon>
        <taxon>Rhabditina</taxon>
        <taxon>Rhabditomorpha</taxon>
        <taxon>Strongyloidea</taxon>
        <taxon>Metastrongylidae</taxon>
        <taxon>Angiostrongylus</taxon>
    </lineage>
</organism>
<protein>
    <submittedName>
        <fullName evidence="2 4">Uncharacterized protein</fullName>
    </submittedName>
</protein>
<evidence type="ECO:0000313" key="4">
    <source>
        <dbReference type="WBParaSite" id="ACOC_0000523201-mRNA-1"/>
    </source>
</evidence>
<gene>
    <name evidence="2" type="ORF">ACOC_LOCUS5233</name>
</gene>
<evidence type="ECO:0000313" key="2">
    <source>
        <dbReference type="EMBL" id="VDM56818.1"/>
    </source>
</evidence>
<dbReference type="WBParaSite" id="ACOC_0000523201-mRNA-1">
    <property type="protein sequence ID" value="ACOC_0000523201-mRNA-1"/>
    <property type="gene ID" value="ACOC_0000523201"/>
</dbReference>
<feature type="compositionally biased region" description="Basic and acidic residues" evidence="1">
    <location>
        <begin position="56"/>
        <end position="66"/>
    </location>
</feature>
<proteinExistence type="predicted"/>
<keyword evidence="3" id="KW-1185">Reference proteome</keyword>
<feature type="compositionally biased region" description="Low complexity" evidence="1">
    <location>
        <begin position="67"/>
        <end position="79"/>
    </location>
</feature>
<dbReference type="AlphaFoldDB" id="A0A0R3PKS2"/>
<name>A0A0R3PKS2_ANGCS</name>
<accession>A0A0R3PKS2</accession>
<feature type="region of interest" description="Disordered" evidence="1">
    <location>
        <begin position="18"/>
        <end position="79"/>
    </location>
</feature>
<dbReference type="EMBL" id="UYYA01003858">
    <property type="protein sequence ID" value="VDM56818.1"/>
    <property type="molecule type" value="Genomic_DNA"/>
</dbReference>
<dbReference type="Proteomes" id="UP000267027">
    <property type="component" value="Unassembled WGS sequence"/>
</dbReference>
<evidence type="ECO:0000313" key="3">
    <source>
        <dbReference type="Proteomes" id="UP000267027"/>
    </source>
</evidence>
<reference evidence="2 3" key="2">
    <citation type="submission" date="2018-11" db="EMBL/GenBank/DDBJ databases">
        <authorList>
            <consortium name="Pathogen Informatics"/>
        </authorList>
    </citation>
    <scope>NUCLEOTIDE SEQUENCE [LARGE SCALE GENOMIC DNA]</scope>
    <source>
        <strain evidence="2 3">Costa Rica</strain>
    </source>
</reference>
<evidence type="ECO:0000256" key="1">
    <source>
        <dbReference type="SAM" id="MobiDB-lite"/>
    </source>
</evidence>
<reference evidence="4" key="1">
    <citation type="submission" date="2017-02" db="UniProtKB">
        <authorList>
            <consortium name="WormBaseParasite"/>
        </authorList>
    </citation>
    <scope>IDENTIFICATION</scope>
</reference>